<keyword evidence="1" id="KW-0175">Coiled coil</keyword>
<evidence type="ECO:0000256" key="2">
    <source>
        <dbReference type="SAM" id="Phobius"/>
    </source>
</evidence>
<dbReference type="Pfam" id="PF20153">
    <property type="entry name" value="DUF6535"/>
    <property type="match status" value="1"/>
</dbReference>
<keyword evidence="5" id="KW-1185">Reference proteome</keyword>
<feature type="transmembrane region" description="Helical" evidence="2">
    <location>
        <begin position="127"/>
        <end position="149"/>
    </location>
</feature>
<keyword evidence="2" id="KW-0472">Membrane</keyword>
<name>A0AAD7AL82_9AGAR</name>
<feature type="coiled-coil region" evidence="1">
    <location>
        <begin position="25"/>
        <end position="52"/>
    </location>
</feature>
<evidence type="ECO:0000259" key="3">
    <source>
        <dbReference type="Pfam" id="PF20153"/>
    </source>
</evidence>
<accession>A0AAD7AL82</accession>
<evidence type="ECO:0000313" key="4">
    <source>
        <dbReference type="EMBL" id="KAJ7362286.1"/>
    </source>
</evidence>
<evidence type="ECO:0000313" key="5">
    <source>
        <dbReference type="Proteomes" id="UP001218218"/>
    </source>
</evidence>
<reference evidence="4" key="1">
    <citation type="submission" date="2023-03" db="EMBL/GenBank/DDBJ databases">
        <title>Massive genome expansion in bonnet fungi (Mycena s.s.) driven by repeated elements and novel gene families across ecological guilds.</title>
        <authorList>
            <consortium name="Lawrence Berkeley National Laboratory"/>
            <person name="Harder C.B."/>
            <person name="Miyauchi S."/>
            <person name="Viragh M."/>
            <person name="Kuo A."/>
            <person name="Thoen E."/>
            <person name="Andreopoulos B."/>
            <person name="Lu D."/>
            <person name="Skrede I."/>
            <person name="Drula E."/>
            <person name="Henrissat B."/>
            <person name="Morin E."/>
            <person name="Kohler A."/>
            <person name="Barry K."/>
            <person name="LaButti K."/>
            <person name="Morin E."/>
            <person name="Salamov A."/>
            <person name="Lipzen A."/>
            <person name="Mereny Z."/>
            <person name="Hegedus B."/>
            <person name="Baldrian P."/>
            <person name="Stursova M."/>
            <person name="Weitz H."/>
            <person name="Taylor A."/>
            <person name="Grigoriev I.V."/>
            <person name="Nagy L.G."/>
            <person name="Martin F."/>
            <person name="Kauserud H."/>
        </authorList>
    </citation>
    <scope>NUCLEOTIDE SEQUENCE</scope>
    <source>
        <strain evidence="4">CBHHK002</strain>
    </source>
</reference>
<feature type="domain" description="DUF6535" evidence="3">
    <location>
        <begin position="121"/>
        <end position="208"/>
    </location>
</feature>
<feature type="transmembrane region" description="Helical" evidence="2">
    <location>
        <begin position="214"/>
        <end position="237"/>
    </location>
</feature>
<dbReference type="EMBL" id="JARIHO010000004">
    <property type="protein sequence ID" value="KAJ7362286.1"/>
    <property type="molecule type" value="Genomic_DNA"/>
</dbReference>
<keyword evidence="2" id="KW-1133">Transmembrane helix</keyword>
<keyword evidence="2" id="KW-0812">Transmembrane</keyword>
<comment type="caution">
    <text evidence="4">The sequence shown here is derived from an EMBL/GenBank/DDBJ whole genome shotgun (WGS) entry which is preliminary data.</text>
</comment>
<dbReference type="InterPro" id="IPR045338">
    <property type="entry name" value="DUF6535"/>
</dbReference>
<evidence type="ECO:0000256" key="1">
    <source>
        <dbReference type="SAM" id="Coils"/>
    </source>
</evidence>
<proteinExistence type="predicted"/>
<organism evidence="4 5">
    <name type="scientific">Mycena albidolilacea</name>
    <dbReference type="NCBI Taxonomy" id="1033008"/>
    <lineage>
        <taxon>Eukaryota</taxon>
        <taxon>Fungi</taxon>
        <taxon>Dikarya</taxon>
        <taxon>Basidiomycota</taxon>
        <taxon>Agaricomycotina</taxon>
        <taxon>Agaricomycetes</taxon>
        <taxon>Agaricomycetidae</taxon>
        <taxon>Agaricales</taxon>
        <taxon>Marasmiineae</taxon>
        <taxon>Mycenaceae</taxon>
        <taxon>Mycena</taxon>
    </lineage>
</organism>
<sequence length="297" mass="33464">METPTGILDVPATDRLIQVLQLGFADLAGNQKEQLREQKEQAQRLYEAIGTVRPKAKSDKTIEFWNAHKILMDEHDKEFKDRYSTDLNTGLVFAGLFSAVDSAFIIQIQPQVQDQSAETITIVAQSLLYISLGTTLLAALLGVLGMQWLGYYSATEERGSIAVRGHSRQQKLDGLRKWKFDMVMQTFPLLLQFGLLVFSVALSVYLWNTRLAHAIIAVFFSLFGFIFYVVLVISAVAAPHCPFQTPLARFIFHILETNRVKKLSKSLSGYLTPLREFIKARHLAACSPPGTWQQKQL</sequence>
<feature type="transmembrane region" description="Helical" evidence="2">
    <location>
        <begin position="187"/>
        <end position="207"/>
    </location>
</feature>
<gene>
    <name evidence="4" type="ORF">DFH08DRAFT_1073522</name>
</gene>
<protein>
    <recommendedName>
        <fullName evidence="3">DUF6535 domain-containing protein</fullName>
    </recommendedName>
</protein>
<dbReference type="Proteomes" id="UP001218218">
    <property type="component" value="Unassembled WGS sequence"/>
</dbReference>
<dbReference type="AlphaFoldDB" id="A0AAD7AL82"/>